<feature type="non-terminal residue" evidence="1">
    <location>
        <position position="1"/>
    </location>
</feature>
<dbReference type="AlphaFoldDB" id="X1HV68"/>
<dbReference type="InterPro" id="IPR011604">
    <property type="entry name" value="PDDEXK-like_dom_sf"/>
</dbReference>
<dbReference type="Gene3D" id="3.90.320.10">
    <property type="match status" value="1"/>
</dbReference>
<protein>
    <recommendedName>
        <fullName evidence="2">PD-(D/E)XK endonuclease-like domain-containing protein</fullName>
    </recommendedName>
</protein>
<evidence type="ECO:0000313" key="1">
    <source>
        <dbReference type="EMBL" id="GAH49188.1"/>
    </source>
</evidence>
<comment type="caution">
    <text evidence="1">The sequence shown here is derived from an EMBL/GenBank/DDBJ whole genome shotgun (WGS) entry which is preliminary data.</text>
</comment>
<organism evidence="1">
    <name type="scientific">marine sediment metagenome</name>
    <dbReference type="NCBI Taxonomy" id="412755"/>
    <lineage>
        <taxon>unclassified sequences</taxon>
        <taxon>metagenomes</taxon>
        <taxon>ecological metagenomes</taxon>
    </lineage>
</organism>
<accession>X1HV68</accession>
<gene>
    <name evidence="1" type="ORF">S03H2_39480</name>
</gene>
<reference evidence="1" key="1">
    <citation type="journal article" date="2014" name="Front. Microbiol.">
        <title>High frequency of phylogenetically diverse reductive dehalogenase-homologous genes in deep subseafloor sedimentary metagenomes.</title>
        <authorList>
            <person name="Kawai M."/>
            <person name="Futagami T."/>
            <person name="Toyoda A."/>
            <person name="Takaki Y."/>
            <person name="Nishi S."/>
            <person name="Hori S."/>
            <person name="Arai W."/>
            <person name="Tsubouchi T."/>
            <person name="Morono Y."/>
            <person name="Uchiyama I."/>
            <person name="Ito T."/>
            <person name="Fujiyama A."/>
            <person name="Inagaki F."/>
            <person name="Takami H."/>
        </authorList>
    </citation>
    <scope>NUCLEOTIDE SEQUENCE</scope>
    <source>
        <strain evidence="1">Expedition CK06-06</strain>
    </source>
</reference>
<dbReference type="EMBL" id="BARU01024416">
    <property type="protein sequence ID" value="GAH49188.1"/>
    <property type="molecule type" value="Genomic_DNA"/>
</dbReference>
<sequence>PIPFLAKQGFENYLNWATNNKIKIIEQEMELVSEEFRFGGCPDGIGRDSQKRYCLVDWKTSNGVYVDFLIQLAGYEHLWNINHPDKLLTGGFHLCRFSKENADFAHHYWSELDDAWTQFKLLRQAYDIDKKLKKRL</sequence>
<proteinExistence type="predicted"/>
<name>X1HV68_9ZZZZ</name>
<evidence type="ECO:0008006" key="2">
    <source>
        <dbReference type="Google" id="ProtNLM"/>
    </source>
</evidence>